<dbReference type="InterPro" id="IPR041988">
    <property type="entry name" value="Ribosomal_uL24_KOW"/>
</dbReference>
<dbReference type="GO" id="GO:1990904">
    <property type="term" value="C:ribonucleoprotein complex"/>
    <property type="evidence" value="ECO:0007669"/>
    <property type="project" value="UniProtKB-KW"/>
</dbReference>
<name>A0A060T4Y5_BLAAD</name>
<reference evidence="6" key="1">
    <citation type="submission" date="2014-02" db="EMBL/GenBank/DDBJ databases">
        <authorList>
            <person name="Genoscope - CEA"/>
        </authorList>
    </citation>
    <scope>NUCLEOTIDE SEQUENCE</scope>
    <source>
        <strain evidence="6">LS3</strain>
    </source>
</reference>
<evidence type="ECO:0000259" key="5">
    <source>
        <dbReference type="SMART" id="SM00739"/>
    </source>
</evidence>
<dbReference type="GO" id="GO:0003723">
    <property type="term" value="F:RNA binding"/>
    <property type="evidence" value="ECO:0007669"/>
    <property type="project" value="InterPro"/>
</dbReference>
<dbReference type="Gene3D" id="2.30.30.30">
    <property type="match status" value="1"/>
</dbReference>
<evidence type="ECO:0000313" key="6">
    <source>
        <dbReference type="EMBL" id="CDP34196.1"/>
    </source>
</evidence>
<dbReference type="InterPro" id="IPR008991">
    <property type="entry name" value="Translation_prot_SH3-like_sf"/>
</dbReference>
<feature type="domain" description="KOW" evidence="5">
    <location>
        <begin position="50"/>
        <end position="77"/>
    </location>
</feature>
<evidence type="ECO:0000256" key="3">
    <source>
        <dbReference type="ARBA" id="ARBA00023274"/>
    </source>
</evidence>
<dbReference type="InterPro" id="IPR014722">
    <property type="entry name" value="Rib_uL2_dom2"/>
</dbReference>
<keyword evidence="3" id="KW-0687">Ribonucleoprotein</keyword>
<dbReference type="EMBL" id="HG937693">
    <property type="protein sequence ID" value="CDP34196.1"/>
    <property type="molecule type" value="Genomic_DNA"/>
</dbReference>
<gene>
    <name evidence="6" type="ORF">GNLVRS02_ARAD1C06864g</name>
</gene>
<dbReference type="InterPro" id="IPR005824">
    <property type="entry name" value="KOW"/>
</dbReference>
<protein>
    <submittedName>
        <fullName evidence="6">ARAD1C06864p</fullName>
    </submittedName>
</protein>
<dbReference type="PhylomeDB" id="A0A060T4Y5"/>
<keyword evidence="2" id="KW-0689">Ribosomal protein</keyword>
<dbReference type="InterPro" id="IPR003256">
    <property type="entry name" value="Ribosomal_uL24"/>
</dbReference>
<dbReference type="GO" id="GO:0006412">
    <property type="term" value="P:translation"/>
    <property type="evidence" value="ECO:0007669"/>
    <property type="project" value="InterPro"/>
</dbReference>
<reference evidence="6" key="2">
    <citation type="submission" date="2014-06" db="EMBL/GenBank/DDBJ databases">
        <title>The complete genome of Blastobotrys (Arxula) adeninivorans LS3 - a yeast of biotechnological interest.</title>
        <authorList>
            <person name="Kunze G."/>
            <person name="Gaillardin C."/>
            <person name="Czernicka M."/>
            <person name="Durrens P."/>
            <person name="Martin T."/>
            <person name="Boer E."/>
            <person name="Gabaldon T."/>
            <person name="Cruz J."/>
            <person name="Talla E."/>
            <person name="Marck C."/>
            <person name="Goffeau A."/>
            <person name="Barbe V."/>
            <person name="Baret P."/>
            <person name="Baronian K."/>
            <person name="Beier S."/>
            <person name="Bleykasten C."/>
            <person name="Bode R."/>
            <person name="Casaregola S."/>
            <person name="Despons L."/>
            <person name="Fairhead C."/>
            <person name="Giersberg M."/>
            <person name="Gierski P."/>
            <person name="Hahnel U."/>
            <person name="Hartmann A."/>
            <person name="Jankowska D."/>
            <person name="Jubin C."/>
            <person name="Jung P."/>
            <person name="Lafontaine I."/>
            <person name="Leh-Louis V."/>
            <person name="Lemaire M."/>
            <person name="Marcet-Houben M."/>
            <person name="Mascher M."/>
            <person name="Morel G."/>
            <person name="Richard G.-F."/>
            <person name="Riechen J."/>
            <person name="Sacerdot C."/>
            <person name="Sarkar A."/>
            <person name="Savel G."/>
            <person name="Schacherer J."/>
            <person name="Sherman D."/>
            <person name="Straub M.-L."/>
            <person name="Stein N."/>
            <person name="Thierry A."/>
            <person name="Trautwein-Schult A."/>
            <person name="Westhof E."/>
            <person name="Worch S."/>
            <person name="Dujon B."/>
            <person name="Souciet J.-L."/>
            <person name="Wincker P."/>
            <person name="Scholz U."/>
            <person name="Neuveglise N."/>
        </authorList>
    </citation>
    <scope>NUCLEOTIDE SEQUENCE</scope>
    <source>
        <strain evidence="6">LS3</strain>
    </source>
</reference>
<evidence type="ECO:0000256" key="2">
    <source>
        <dbReference type="ARBA" id="ARBA00022980"/>
    </source>
</evidence>
<dbReference type="SMART" id="SM00739">
    <property type="entry name" value="KOW"/>
    <property type="match status" value="1"/>
</dbReference>
<comment type="similarity">
    <text evidence="1">Belongs to the universal ribosomal protein uL24 family.</text>
</comment>
<feature type="compositionally biased region" description="Basic and acidic residues" evidence="4">
    <location>
        <begin position="223"/>
        <end position="239"/>
    </location>
</feature>
<evidence type="ECO:0000256" key="1">
    <source>
        <dbReference type="ARBA" id="ARBA00010618"/>
    </source>
</evidence>
<dbReference type="CDD" id="cd06089">
    <property type="entry name" value="KOW_RPL26"/>
    <property type="match status" value="1"/>
</dbReference>
<accession>A0A060T4Y5</accession>
<dbReference type="PANTHER" id="PTHR12903">
    <property type="entry name" value="MITOCHONDRIAL RIBOSOMAL PROTEIN L24"/>
    <property type="match status" value="1"/>
</dbReference>
<proteinExistence type="inferred from homology"/>
<evidence type="ECO:0000256" key="4">
    <source>
        <dbReference type="SAM" id="MobiDB-lite"/>
    </source>
</evidence>
<organism evidence="6">
    <name type="scientific">Blastobotrys adeninivorans</name>
    <name type="common">Yeast</name>
    <name type="synonym">Arxula adeninivorans</name>
    <dbReference type="NCBI Taxonomy" id="409370"/>
    <lineage>
        <taxon>Eukaryota</taxon>
        <taxon>Fungi</taxon>
        <taxon>Dikarya</taxon>
        <taxon>Ascomycota</taxon>
        <taxon>Saccharomycotina</taxon>
        <taxon>Dipodascomycetes</taxon>
        <taxon>Dipodascales</taxon>
        <taxon>Trichomonascaceae</taxon>
        <taxon>Blastobotrys</taxon>
    </lineage>
</organism>
<dbReference type="GO" id="GO:0003735">
    <property type="term" value="F:structural constituent of ribosome"/>
    <property type="evidence" value="ECO:0007669"/>
    <property type="project" value="InterPro"/>
</dbReference>
<dbReference type="Pfam" id="PF22682">
    <property type="entry name" value="Ribosomal_uL24m-like"/>
    <property type="match status" value="1"/>
</dbReference>
<dbReference type="SUPFAM" id="SSF50104">
    <property type="entry name" value="Translation proteins SH3-like domain"/>
    <property type="match status" value="1"/>
</dbReference>
<feature type="region of interest" description="Disordered" evidence="4">
    <location>
        <begin position="218"/>
        <end position="248"/>
    </location>
</feature>
<dbReference type="GO" id="GO:0005840">
    <property type="term" value="C:ribosome"/>
    <property type="evidence" value="ECO:0007669"/>
    <property type="project" value="UniProtKB-KW"/>
</dbReference>
<dbReference type="AlphaFoldDB" id="A0A060T4Y5"/>
<sequence length="298" mass="33927">MSKRYGKRLADLAGPAKKVFEDRLYKHHPPFLQLQMNYNVPEKEVIDPPPFVEGDRVQLTTGPEKGKIGTVHSVYKDGNCVFVEGLGGTTSVVIPRSMWLQGQNKPYANIPNPIKYDKLRLVSQVKNEDGTIEDVAIHSVSFSGQTYDKDRNKMMPIRRAKHDPSIIIPYPLPPDPVKPSDENYATNPDVVRERTFYPPSLAQGPIPAGALDQIRNPHSKWHKDRDARKISEREARKFNPPEMPQNPATRELLRKLAQLPKPEPTKFTKEIEDYISAEIEKGLNKRAKEEAEAIKMYK</sequence>